<evidence type="ECO:0000313" key="3">
    <source>
        <dbReference type="Proteomes" id="UP000030907"/>
    </source>
</evidence>
<accession>A0A0A7PNH7</accession>
<dbReference type="NCBIfam" id="NF038032">
    <property type="entry name" value="CehA_McbA_metalo"/>
    <property type="match status" value="1"/>
</dbReference>
<dbReference type="AlphaFoldDB" id="A0A0A7PNH7"/>
<evidence type="ECO:0000256" key="1">
    <source>
        <dbReference type="SAM" id="SignalP"/>
    </source>
</evidence>
<proteinExistence type="predicted"/>
<dbReference type="InterPro" id="IPR016195">
    <property type="entry name" value="Pol/histidinol_Pase-like"/>
</dbReference>
<protein>
    <submittedName>
        <fullName evidence="2">Phosphotransferase domain-containing protein</fullName>
    </submittedName>
</protein>
<feature type="signal peptide" evidence="1">
    <location>
        <begin position="1"/>
        <end position="20"/>
    </location>
</feature>
<name>A0A0A7PNH7_9SPHN</name>
<feature type="chain" id="PRO_5002032344" evidence="1">
    <location>
        <begin position="21"/>
        <end position="492"/>
    </location>
</feature>
<dbReference type="CDD" id="cd07432">
    <property type="entry name" value="PHP_HisPPase"/>
    <property type="match status" value="1"/>
</dbReference>
<dbReference type="STRING" id="1515612.SKP52_12915"/>
<dbReference type="GO" id="GO:0035312">
    <property type="term" value="F:5'-3' DNA exonuclease activity"/>
    <property type="evidence" value="ECO:0007669"/>
    <property type="project" value="TreeGrafter"/>
</dbReference>
<gene>
    <name evidence="2" type="ORF">SKP52_12915</name>
</gene>
<dbReference type="Proteomes" id="UP000030907">
    <property type="component" value="Chromosome"/>
</dbReference>
<dbReference type="SUPFAM" id="SSF89550">
    <property type="entry name" value="PHP domain-like"/>
    <property type="match status" value="1"/>
</dbReference>
<dbReference type="InterPro" id="IPR052018">
    <property type="entry name" value="PHP_domain"/>
</dbReference>
<sequence length="492" mass="52180">MLRRATLFALALTMAAPVAAIEQTPPDVTVTGEITGGDHQTYREVPFDVPEGTERITAVLSYDKSNKTVVDMGVWDPARFRGWSGGSRDRFTIAPSDATPGYLPGALPAGRWRVMLGVPNARTDSRARYSVQIFFDRAAERRATAAIADPPLKPGPGWYRGDLHMHDAHSDGSCQSRGGRKVPCPLFRTVAAAAEAGLDFIAVTDHNTTAHFSGLRELQPYFDTMLLIPGIEVTTFGGHANIFGPTRFVDFRVGAPGGPEIRALQRDVVAAGAIMSINHPALPSGEQCMGCGWTWKDTDYGAVTAIEAINGTMTDGPFAGLGFWYARLNEGHRLTGIAASDNHNPDVAAGNPAPGPAPIGRPRTVVHASALSTPAILDGLRAGNVFLDIEGTDTRLLEVDATAKGQRATMGETLPGRRRTTVGAHIAGATGAFAELILNGQPTGERQLIRSDDARLDWALNAGQSCGWLAVNVRGSTGKLLLAGNPVYLACG</sequence>
<dbReference type="KEGG" id="sphk:SKP52_12915"/>
<dbReference type="EMBL" id="CP009122">
    <property type="protein sequence ID" value="AJA09472.1"/>
    <property type="molecule type" value="Genomic_DNA"/>
</dbReference>
<dbReference type="PANTHER" id="PTHR42924:SF3">
    <property type="entry name" value="POLYMERASE_HISTIDINOL PHOSPHATASE N-TERMINAL DOMAIN-CONTAINING PROTEIN"/>
    <property type="match status" value="1"/>
</dbReference>
<dbReference type="GO" id="GO:0016740">
    <property type="term" value="F:transferase activity"/>
    <property type="evidence" value="ECO:0007669"/>
    <property type="project" value="UniProtKB-KW"/>
</dbReference>
<dbReference type="PANTHER" id="PTHR42924">
    <property type="entry name" value="EXONUCLEASE"/>
    <property type="match status" value="1"/>
</dbReference>
<organism evidence="2 3">
    <name type="scientific">Sphingopyxis fribergensis</name>
    <dbReference type="NCBI Taxonomy" id="1515612"/>
    <lineage>
        <taxon>Bacteria</taxon>
        <taxon>Pseudomonadati</taxon>
        <taxon>Pseudomonadota</taxon>
        <taxon>Alphaproteobacteria</taxon>
        <taxon>Sphingomonadales</taxon>
        <taxon>Sphingomonadaceae</taxon>
        <taxon>Sphingopyxis</taxon>
    </lineage>
</organism>
<reference evidence="2 3" key="1">
    <citation type="journal article" date="2015" name="Int. J. Syst. Evol. Microbiol.">
        <title>Description of Sphingopyxis fribergensis sp. nov. - a soil bacterium with the ability to degrade styrene and phenylacetic acid.</title>
        <authorList>
            <person name="Oelschlagel M."/>
            <person name="Ruckert C."/>
            <person name="Kalinowski J."/>
            <person name="Schmidt G."/>
            <person name="Schlomann M."/>
            <person name="Tischler D."/>
        </authorList>
    </citation>
    <scope>NUCLEOTIDE SEQUENCE [LARGE SCALE GENOMIC DNA]</scope>
    <source>
        <strain evidence="2 3">Kp5.2</strain>
    </source>
</reference>
<dbReference type="Gene3D" id="3.20.20.140">
    <property type="entry name" value="Metal-dependent hydrolases"/>
    <property type="match status" value="1"/>
</dbReference>
<dbReference type="GO" id="GO:0004534">
    <property type="term" value="F:5'-3' RNA exonuclease activity"/>
    <property type="evidence" value="ECO:0007669"/>
    <property type="project" value="TreeGrafter"/>
</dbReference>
<keyword evidence="2" id="KW-0808">Transferase</keyword>
<dbReference type="HOGENOM" id="CLU_032306_1_0_5"/>
<evidence type="ECO:0000313" key="2">
    <source>
        <dbReference type="EMBL" id="AJA09472.1"/>
    </source>
</evidence>
<keyword evidence="1" id="KW-0732">Signal</keyword>
<keyword evidence="3" id="KW-1185">Reference proteome</keyword>